<feature type="coiled-coil region" evidence="1">
    <location>
        <begin position="357"/>
        <end position="384"/>
    </location>
</feature>
<dbReference type="Proteomes" id="UP001549167">
    <property type="component" value="Unassembled WGS sequence"/>
</dbReference>
<name>A0ABV2KYC6_9BACI</name>
<protein>
    <recommendedName>
        <fullName evidence="4">Replication protein</fullName>
    </recommendedName>
</protein>
<evidence type="ECO:0000313" key="2">
    <source>
        <dbReference type="EMBL" id="MET3684414.1"/>
    </source>
</evidence>
<evidence type="ECO:0008006" key="4">
    <source>
        <dbReference type="Google" id="ProtNLM"/>
    </source>
</evidence>
<comment type="caution">
    <text evidence="2">The sequence shown here is derived from an EMBL/GenBank/DDBJ whole genome shotgun (WGS) entry which is preliminary data.</text>
</comment>
<gene>
    <name evidence="2" type="ORF">ABID56_002551</name>
</gene>
<proteinExistence type="predicted"/>
<dbReference type="RefSeq" id="WP_354221747.1">
    <property type="nucleotide sequence ID" value="NZ_JBEPMX010000018.1"/>
</dbReference>
<keyword evidence="3" id="KW-1185">Reference proteome</keyword>
<keyword evidence="1" id="KW-0175">Coiled coil</keyword>
<reference evidence="2 3" key="1">
    <citation type="submission" date="2024-06" db="EMBL/GenBank/DDBJ databases">
        <title>Genomic Encyclopedia of Type Strains, Phase IV (KMG-IV): sequencing the most valuable type-strain genomes for metagenomic binning, comparative biology and taxonomic classification.</title>
        <authorList>
            <person name="Goeker M."/>
        </authorList>
    </citation>
    <scope>NUCLEOTIDE SEQUENCE [LARGE SCALE GENOMIC DNA]</scope>
    <source>
        <strain evidence="2 3">DSM 23520</strain>
    </source>
</reference>
<dbReference type="EMBL" id="JBEPMX010000018">
    <property type="protein sequence ID" value="MET3684414.1"/>
    <property type="molecule type" value="Genomic_DNA"/>
</dbReference>
<accession>A0ABV2KYC6</accession>
<organism evidence="2 3">
    <name type="scientific">Alkalibacillus flavidus</name>
    <dbReference type="NCBI Taxonomy" id="546021"/>
    <lineage>
        <taxon>Bacteria</taxon>
        <taxon>Bacillati</taxon>
        <taxon>Bacillota</taxon>
        <taxon>Bacilli</taxon>
        <taxon>Bacillales</taxon>
        <taxon>Bacillaceae</taxon>
        <taxon>Alkalibacillus</taxon>
    </lineage>
</organism>
<sequence>MLDNVNSNDKRVIQETVLDKETGELISKKEYNGEDHNVENIFSHEIRRKYAIQKNMRKTDERGEFVFLKLDAVNDMSKSLSFKELGYFMLLLPYVSYDENYLKYDKKTFVTTKDLESIWTLSKDGVRQRLKSWRNLNILDIESNPDDSRKNVMVLNPELVTKGMMTKKERKEKQKVKVYQHVLSRLIDNLDETLKERKGNMDYLKILGFLMLLFSGMHYDSYYLVNNPEHELSVNSLLKLRKHKDEELDYLSVSSLGQLTQHPNMNRQTIKRYVGVLVETGALALVDLEQDNAKRLLMNPVLVYRKDNDGRDEYTQSIKKQFNDLVHEHDIYHQIETVCQSLQQTSDFNVSPHSDYISDLEDKLEEHEAKIDELKRLVHIKKQEDRSNQT</sequence>
<evidence type="ECO:0000313" key="3">
    <source>
        <dbReference type="Proteomes" id="UP001549167"/>
    </source>
</evidence>
<evidence type="ECO:0000256" key="1">
    <source>
        <dbReference type="SAM" id="Coils"/>
    </source>
</evidence>